<gene>
    <name evidence="2" type="ORF">PENSOL_c016G07181</name>
</gene>
<proteinExistence type="predicted"/>
<keyword evidence="1" id="KW-0175">Coiled coil</keyword>
<feature type="coiled-coil region" evidence="1">
    <location>
        <begin position="75"/>
        <end position="102"/>
    </location>
</feature>
<evidence type="ECO:0000313" key="3">
    <source>
        <dbReference type="Proteomes" id="UP000191612"/>
    </source>
</evidence>
<comment type="caution">
    <text evidence="2">The sequence shown here is derived from an EMBL/GenBank/DDBJ whole genome shotgun (WGS) entry which is preliminary data.</text>
</comment>
<sequence>MRRHPIARHHTTTLIEDESMLNAIGILFLRALRLISSHSYELRYGSIEGAFGDHLTDVFMLLQANSKLPKVVHSPKDLQKKLESQEKELEEAQKAIIKSERTFDAYTIEVRSMVLDKWAGRPISHTRRSQQNAAAHGGSILADYDVILHDAGQQSSRVDRWKPAFESLYGVSWDFLNARGGLYSASKELVRIFDYLANTRSLEKWEDWKIQSNPNTSTKKFKDRADIVTTCGSWIAKWVGEAMDTNPTKRQMERLRKLSDQA</sequence>
<evidence type="ECO:0000313" key="2">
    <source>
        <dbReference type="EMBL" id="OQD96254.1"/>
    </source>
</evidence>
<dbReference type="Proteomes" id="UP000191612">
    <property type="component" value="Unassembled WGS sequence"/>
</dbReference>
<organism evidence="2 3">
    <name type="scientific">Penicillium solitum</name>
    <dbReference type="NCBI Taxonomy" id="60172"/>
    <lineage>
        <taxon>Eukaryota</taxon>
        <taxon>Fungi</taxon>
        <taxon>Dikarya</taxon>
        <taxon>Ascomycota</taxon>
        <taxon>Pezizomycotina</taxon>
        <taxon>Eurotiomycetes</taxon>
        <taxon>Eurotiomycetidae</taxon>
        <taxon>Eurotiales</taxon>
        <taxon>Aspergillaceae</taxon>
        <taxon>Penicillium</taxon>
    </lineage>
</organism>
<reference evidence="3" key="1">
    <citation type="journal article" date="2017" name="Nat. Microbiol.">
        <title>Global analysis of biosynthetic gene clusters reveals vast potential of secondary metabolite production in Penicillium species.</title>
        <authorList>
            <person name="Nielsen J.C."/>
            <person name="Grijseels S."/>
            <person name="Prigent S."/>
            <person name="Ji B."/>
            <person name="Dainat J."/>
            <person name="Nielsen K.F."/>
            <person name="Frisvad J.C."/>
            <person name="Workman M."/>
            <person name="Nielsen J."/>
        </authorList>
    </citation>
    <scope>NUCLEOTIDE SEQUENCE [LARGE SCALE GENOMIC DNA]</scope>
    <source>
        <strain evidence="3">IBT 29525</strain>
    </source>
</reference>
<accession>A0A1V6R482</accession>
<evidence type="ECO:0000256" key="1">
    <source>
        <dbReference type="SAM" id="Coils"/>
    </source>
</evidence>
<dbReference type="AlphaFoldDB" id="A0A1V6R482"/>
<protein>
    <submittedName>
        <fullName evidence="2">Uncharacterized protein</fullName>
    </submittedName>
</protein>
<name>A0A1V6R482_9EURO</name>
<keyword evidence="3" id="KW-1185">Reference proteome</keyword>
<dbReference type="EMBL" id="MDYO01000016">
    <property type="protein sequence ID" value="OQD96254.1"/>
    <property type="molecule type" value="Genomic_DNA"/>
</dbReference>